<keyword evidence="3" id="KW-1185">Reference proteome</keyword>
<feature type="region of interest" description="Disordered" evidence="1">
    <location>
        <begin position="29"/>
        <end position="48"/>
    </location>
</feature>
<evidence type="ECO:0000313" key="2">
    <source>
        <dbReference type="EMBL" id="KAA0156716.1"/>
    </source>
</evidence>
<feature type="region of interest" description="Disordered" evidence="1">
    <location>
        <begin position="92"/>
        <end position="449"/>
    </location>
</feature>
<dbReference type="AlphaFoldDB" id="A0A5A8CUI4"/>
<feature type="compositionally biased region" description="Low complexity" evidence="1">
    <location>
        <begin position="359"/>
        <end position="390"/>
    </location>
</feature>
<feature type="compositionally biased region" description="Polar residues" evidence="1">
    <location>
        <begin position="112"/>
        <end position="122"/>
    </location>
</feature>
<feature type="region of interest" description="Disordered" evidence="1">
    <location>
        <begin position="55"/>
        <end position="77"/>
    </location>
</feature>
<dbReference type="CDD" id="cd04508">
    <property type="entry name" value="Tudor_SF"/>
    <property type="match status" value="1"/>
</dbReference>
<feature type="compositionally biased region" description="Acidic residues" evidence="1">
    <location>
        <begin position="336"/>
        <end position="345"/>
    </location>
</feature>
<feature type="compositionally biased region" description="Acidic residues" evidence="1">
    <location>
        <begin position="199"/>
        <end position="223"/>
    </location>
</feature>
<dbReference type="EMBL" id="VLTN01000003">
    <property type="protein sequence ID" value="KAA0156716.1"/>
    <property type="molecule type" value="Genomic_DNA"/>
</dbReference>
<feature type="compositionally biased region" description="Gly residues" evidence="1">
    <location>
        <begin position="55"/>
        <end position="64"/>
    </location>
</feature>
<proteinExistence type="predicted"/>
<evidence type="ECO:0000313" key="3">
    <source>
        <dbReference type="Proteomes" id="UP000323011"/>
    </source>
</evidence>
<feature type="compositionally biased region" description="Gly residues" evidence="1">
    <location>
        <begin position="29"/>
        <end position="47"/>
    </location>
</feature>
<feature type="compositionally biased region" description="Gly residues" evidence="1">
    <location>
        <begin position="224"/>
        <end position="254"/>
    </location>
</feature>
<organism evidence="2 3">
    <name type="scientific">Cafeteria roenbergensis</name>
    <name type="common">Marine flagellate</name>
    <dbReference type="NCBI Taxonomy" id="33653"/>
    <lineage>
        <taxon>Eukaryota</taxon>
        <taxon>Sar</taxon>
        <taxon>Stramenopiles</taxon>
        <taxon>Bigyra</taxon>
        <taxon>Opalozoa</taxon>
        <taxon>Bicosoecida</taxon>
        <taxon>Cafeteriaceae</taxon>
        <taxon>Cafeteria</taxon>
    </lineage>
</organism>
<evidence type="ECO:0008006" key="4">
    <source>
        <dbReference type="Google" id="ProtNLM"/>
    </source>
</evidence>
<gene>
    <name evidence="2" type="ORF">FNF29_00827</name>
</gene>
<reference evidence="2 3" key="1">
    <citation type="submission" date="2019-07" db="EMBL/GenBank/DDBJ databases">
        <title>Genomes of Cafeteria roenbergensis.</title>
        <authorList>
            <person name="Fischer M.G."/>
            <person name="Hackl T."/>
            <person name="Roman M."/>
        </authorList>
    </citation>
    <scope>NUCLEOTIDE SEQUENCE [LARGE SCALE GENOMIC DNA]</scope>
    <source>
        <strain evidence="2 3">BVI</strain>
    </source>
</reference>
<protein>
    <recommendedName>
        <fullName evidence="4">Tudor domain-containing protein</fullName>
    </recommendedName>
</protein>
<feature type="region of interest" description="Disordered" evidence="1">
    <location>
        <begin position="465"/>
        <end position="495"/>
    </location>
</feature>
<feature type="compositionally biased region" description="Gly residues" evidence="1">
    <location>
        <begin position="317"/>
        <end position="326"/>
    </location>
</feature>
<sequence length="495" mass="48470">MAWRADQYGSGNHGPAFAGDLYEHAGAPGGFDMGTGSPGQGRAGGGDMYAFDLGGTSGAGGGAAARGRGASAKSQSRQDTLAMAAEILGRKSVPTHGIQRQSAMRRGRITDSDISLSASESTADGHMGESAETERERRRRERAAALDRRLTVQSSPAGRPGGAGEGGFAAGTTARSGAGGRLAGGSARYQPPGGGAHLEEEEEEGGDDDGLGFEVYSDDDGDDGSAGGGEASEGGVGAWGAGAGVAGGLGGGLDSGPAVVMGRGGGLGGRGAGGGGGGRGFHMEDDTDYAGEVEDGDDSAAFELEGSQDLSRAGSGRAAGRGGAGGAASDSASGFDLEDTQEMDPVEAGRAAAGGGVKGTAQLGRPAEAAVLAAARHARAGAAPASPGDRAGFRLERSLASEVSDSGDDEPSPPSPAARGSGGGGSGSGGGEATADRERDPLQWEPLPAGARVEALFGARHGGGEWYGGRLEGRNPDGTYRVAYDDGDEEAGSGL</sequence>
<name>A0A5A8CUI4_CAFRO</name>
<dbReference type="PRINTS" id="PR01228">
    <property type="entry name" value="EGGSHELL"/>
</dbReference>
<feature type="compositionally biased region" description="Gly residues" evidence="1">
    <location>
        <begin position="159"/>
        <end position="169"/>
    </location>
</feature>
<feature type="compositionally biased region" description="Acidic residues" evidence="1">
    <location>
        <begin position="285"/>
        <end position="300"/>
    </location>
</feature>
<feature type="compositionally biased region" description="Gly residues" evidence="1">
    <location>
        <begin position="262"/>
        <end position="280"/>
    </location>
</feature>
<evidence type="ECO:0000256" key="1">
    <source>
        <dbReference type="SAM" id="MobiDB-lite"/>
    </source>
</evidence>
<feature type="compositionally biased region" description="Acidic residues" evidence="1">
    <location>
        <begin position="485"/>
        <end position="495"/>
    </location>
</feature>
<accession>A0A5A8CUI4</accession>
<comment type="caution">
    <text evidence="2">The sequence shown here is derived from an EMBL/GenBank/DDBJ whole genome shotgun (WGS) entry which is preliminary data.</text>
</comment>
<feature type="compositionally biased region" description="Basic and acidic residues" evidence="1">
    <location>
        <begin position="126"/>
        <end position="150"/>
    </location>
</feature>
<dbReference type="OMA" id="STNARTW"/>
<feature type="compositionally biased region" description="Gly residues" evidence="1">
    <location>
        <begin position="420"/>
        <end position="432"/>
    </location>
</feature>
<dbReference type="Proteomes" id="UP000323011">
    <property type="component" value="Unassembled WGS sequence"/>
</dbReference>
<dbReference type="Gene3D" id="2.30.30.140">
    <property type="match status" value="1"/>
</dbReference>